<feature type="compositionally biased region" description="Polar residues" evidence="1">
    <location>
        <begin position="127"/>
        <end position="142"/>
    </location>
</feature>
<sequence>MSSVESWHLFKFGYPGFSCAHLGFLPTFGVLSVSQLPTSPCCCLIYLCFIFILMHIIGIHAVLGLNMLLEQLSRLPHAPSVPFQTTPPITKVPEEEEEDMDKRPKPRIWNGEDCESDPDEDEKPRAQFSNTNHHPTSNVEMR</sequence>
<evidence type="ECO:0000313" key="4">
    <source>
        <dbReference type="Proteomes" id="UP000288805"/>
    </source>
</evidence>
<protein>
    <submittedName>
        <fullName evidence="3">Histone deacetylase 6</fullName>
    </submittedName>
</protein>
<dbReference type="Proteomes" id="UP000288805">
    <property type="component" value="Unassembled WGS sequence"/>
</dbReference>
<feature type="region of interest" description="Disordered" evidence="1">
    <location>
        <begin position="78"/>
        <end position="142"/>
    </location>
</feature>
<evidence type="ECO:0000256" key="2">
    <source>
        <dbReference type="SAM" id="Phobius"/>
    </source>
</evidence>
<dbReference type="AlphaFoldDB" id="A0A438EZ38"/>
<feature type="transmembrane region" description="Helical" evidence="2">
    <location>
        <begin position="44"/>
        <end position="69"/>
    </location>
</feature>
<accession>A0A438EZ38</accession>
<dbReference type="OrthoDB" id="1918432at2759"/>
<gene>
    <name evidence="3" type="primary">HDA6_4</name>
    <name evidence="3" type="ORF">CK203_072677</name>
</gene>
<keyword evidence="2" id="KW-0812">Transmembrane</keyword>
<organism evidence="3 4">
    <name type="scientific">Vitis vinifera</name>
    <name type="common">Grape</name>
    <dbReference type="NCBI Taxonomy" id="29760"/>
    <lineage>
        <taxon>Eukaryota</taxon>
        <taxon>Viridiplantae</taxon>
        <taxon>Streptophyta</taxon>
        <taxon>Embryophyta</taxon>
        <taxon>Tracheophyta</taxon>
        <taxon>Spermatophyta</taxon>
        <taxon>Magnoliopsida</taxon>
        <taxon>eudicotyledons</taxon>
        <taxon>Gunneridae</taxon>
        <taxon>Pentapetalae</taxon>
        <taxon>rosids</taxon>
        <taxon>Vitales</taxon>
        <taxon>Vitaceae</taxon>
        <taxon>Viteae</taxon>
        <taxon>Vitis</taxon>
    </lineage>
</organism>
<name>A0A438EZ38_VITVI</name>
<feature type="compositionally biased region" description="Acidic residues" evidence="1">
    <location>
        <begin position="112"/>
        <end position="121"/>
    </location>
</feature>
<proteinExistence type="predicted"/>
<dbReference type="EMBL" id="QGNW01001159">
    <property type="protein sequence ID" value="RVW52994.1"/>
    <property type="molecule type" value="Genomic_DNA"/>
</dbReference>
<feature type="transmembrane region" description="Helical" evidence="2">
    <location>
        <begin position="12"/>
        <end position="32"/>
    </location>
</feature>
<comment type="caution">
    <text evidence="3">The sequence shown here is derived from an EMBL/GenBank/DDBJ whole genome shotgun (WGS) entry which is preliminary data.</text>
</comment>
<evidence type="ECO:0000313" key="3">
    <source>
        <dbReference type="EMBL" id="RVW52994.1"/>
    </source>
</evidence>
<evidence type="ECO:0000256" key="1">
    <source>
        <dbReference type="SAM" id="MobiDB-lite"/>
    </source>
</evidence>
<keyword evidence="2" id="KW-0472">Membrane</keyword>
<reference evidence="3 4" key="1">
    <citation type="journal article" date="2018" name="PLoS Genet.">
        <title>Population sequencing reveals clonal diversity and ancestral inbreeding in the grapevine cultivar Chardonnay.</title>
        <authorList>
            <person name="Roach M.J."/>
            <person name="Johnson D.L."/>
            <person name="Bohlmann J."/>
            <person name="van Vuuren H.J."/>
            <person name="Jones S.J."/>
            <person name="Pretorius I.S."/>
            <person name="Schmidt S.A."/>
            <person name="Borneman A.R."/>
        </authorList>
    </citation>
    <scope>NUCLEOTIDE SEQUENCE [LARGE SCALE GENOMIC DNA]</scope>
    <source>
        <strain evidence="4">cv. Chardonnay</strain>
        <tissue evidence="3">Leaf</tissue>
    </source>
</reference>
<keyword evidence="2" id="KW-1133">Transmembrane helix</keyword>